<keyword evidence="3" id="KW-1185">Reference proteome</keyword>
<organism evidence="2 3">
    <name type="scientific">Mycolicibacter kumamotonensis</name>
    <dbReference type="NCBI Taxonomy" id="354243"/>
    <lineage>
        <taxon>Bacteria</taxon>
        <taxon>Bacillati</taxon>
        <taxon>Actinomycetota</taxon>
        <taxon>Actinomycetes</taxon>
        <taxon>Mycobacteriales</taxon>
        <taxon>Mycobacteriaceae</taxon>
        <taxon>Mycolicibacter</taxon>
    </lineage>
</organism>
<dbReference type="OrthoDB" id="3218228at2"/>
<accession>A0A1B8SCP4</accession>
<comment type="caution">
    <text evidence="2">The sequence shown here is derived from an EMBL/GenBank/DDBJ whole genome shotgun (WGS) entry which is preliminary data.</text>
</comment>
<name>A0A1B8SCP4_9MYCO</name>
<protein>
    <recommendedName>
        <fullName evidence="1">DNA primase/polymerase bifunctional N-terminal domain-containing protein</fullName>
    </recommendedName>
</protein>
<evidence type="ECO:0000259" key="1">
    <source>
        <dbReference type="SMART" id="SM00943"/>
    </source>
</evidence>
<evidence type="ECO:0000313" key="3">
    <source>
        <dbReference type="Proteomes" id="UP000092668"/>
    </source>
</evidence>
<dbReference type="Pfam" id="PF09250">
    <property type="entry name" value="Prim-Pol"/>
    <property type="match status" value="1"/>
</dbReference>
<dbReference type="EMBL" id="LFOE01000030">
    <property type="protein sequence ID" value="OBY30500.1"/>
    <property type="molecule type" value="Genomic_DNA"/>
</dbReference>
<dbReference type="AlphaFoldDB" id="A0A1B8SCP4"/>
<dbReference type="CDD" id="cd04859">
    <property type="entry name" value="Prim_Pol"/>
    <property type="match status" value="1"/>
</dbReference>
<proteinExistence type="predicted"/>
<dbReference type="SUPFAM" id="SSF56747">
    <property type="entry name" value="Prim-pol domain"/>
    <property type="match status" value="1"/>
</dbReference>
<reference evidence="2 3" key="1">
    <citation type="submission" date="2015-06" db="EMBL/GenBank/DDBJ databases">
        <title>Genome sequence of Mycobacterium kumamotonense strain Roo.</title>
        <authorList>
            <person name="Greninger A.L."/>
            <person name="Cunningham G."/>
            <person name="Miller S."/>
        </authorList>
    </citation>
    <scope>NUCLEOTIDE SEQUENCE [LARGE SCALE GENOMIC DNA]</scope>
    <source>
        <strain evidence="2 3">Roo</strain>
    </source>
</reference>
<dbReference type="SMART" id="SM00943">
    <property type="entry name" value="Prim-Pol"/>
    <property type="match status" value="1"/>
</dbReference>
<feature type="domain" description="DNA primase/polymerase bifunctional N-terminal" evidence="1">
    <location>
        <begin position="13"/>
        <end position="203"/>
    </location>
</feature>
<sequence>MSLPDNAEFLAAVTAYAGHGWRVFPLVPGEKFPAIPTAHPRQVLELRGGCIDGARLVPNPQRDCRGECGRDGHGLYDATTDVDRVFGWWGGSYAGCNIGGRVPESMFVVDVDPRHGGDNTLAALEAKYGQLPETLMTLSGRGDGGKHLFFRRPPGKLSAARLGRGIDLKTSAGYVVMPPSIHPDSAECYTSVEAPVAVPPGWLVNLLRPEVRSRGCVRPRRMFSSGKRFGVSVADSFCEQTSWAEILEPHGWACSYEGDPCDDEAGAVWLHPEATSSCSATVRYGLLFVWSTNTPFEATACGDPHGYTKFKAYAVLNHDGDMSAAARALITQGAK</sequence>
<dbReference type="Proteomes" id="UP000092668">
    <property type="component" value="Unassembled WGS sequence"/>
</dbReference>
<gene>
    <name evidence="2" type="ORF">ACT18_17310</name>
</gene>
<dbReference type="RefSeq" id="WP_065288958.1">
    <property type="nucleotide sequence ID" value="NZ_LFOE01000030.1"/>
</dbReference>
<evidence type="ECO:0000313" key="2">
    <source>
        <dbReference type="EMBL" id="OBY30500.1"/>
    </source>
</evidence>
<dbReference type="InterPro" id="IPR015330">
    <property type="entry name" value="DNA_primase/pol_bifunc_N"/>
</dbReference>